<keyword evidence="9 13" id="KW-0249">Electron transport</keyword>
<dbReference type="Pfam" id="PF01654">
    <property type="entry name" value="Cyt_bd_oxida_I"/>
    <property type="match status" value="1"/>
</dbReference>
<evidence type="ECO:0000256" key="2">
    <source>
        <dbReference type="ARBA" id="ARBA00009819"/>
    </source>
</evidence>
<dbReference type="PANTHER" id="PTHR30365:SF0">
    <property type="entry name" value="CYTOCHROME BD-I UBIQUINOL OXIDASE SUBUNIT 1"/>
    <property type="match status" value="1"/>
</dbReference>
<accession>I4C5B0</accession>
<evidence type="ECO:0000256" key="9">
    <source>
        <dbReference type="ARBA" id="ARBA00022982"/>
    </source>
</evidence>
<proteinExistence type="inferred from homology"/>
<dbReference type="EMBL" id="CP003360">
    <property type="protein sequence ID" value="AFM24751.1"/>
    <property type="molecule type" value="Genomic_DNA"/>
</dbReference>
<feature type="transmembrane region" description="Helical" evidence="13">
    <location>
        <begin position="16"/>
        <end position="36"/>
    </location>
</feature>
<keyword evidence="8 13" id="KW-0479">Metal-binding</keyword>
<evidence type="ECO:0000256" key="11">
    <source>
        <dbReference type="ARBA" id="ARBA00023004"/>
    </source>
</evidence>
<keyword evidence="11 13" id="KW-0408">Iron</keyword>
<dbReference type="InterPro" id="IPR002585">
    <property type="entry name" value="Cyt-d_ubiquinol_oxidase_su_1"/>
</dbReference>
<name>I4C5B0_DESTA</name>
<feature type="transmembrane region" description="Helical" evidence="13">
    <location>
        <begin position="352"/>
        <end position="373"/>
    </location>
</feature>
<evidence type="ECO:0000256" key="14">
    <source>
        <dbReference type="SAM" id="MobiDB-lite"/>
    </source>
</evidence>
<keyword evidence="3 13" id="KW-0813">Transport</keyword>
<keyword evidence="16" id="KW-1185">Reference proteome</keyword>
<dbReference type="AlphaFoldDB" id="I4C5B0"/>
<evidence type="ECO:0000256" key="10">
    <source>
        <dbReference type="ARBA" id="ARBA00022989"/>
    </source>
</evidence>
<dbReference type="GO" id="GO:0009055">
    <property type="term" value="F:electron transfer activity"/>
    <property type="evidence" value="ECO:0007669"/>
    <property type="project" value="UniProtKB-UniRule"/>
</dbReference>
<dbReference type="GO" id="GO:0020037">
    <property type="term" value="F:heme binding"/>
    <property type="evidence" value="ECO:0007669"/>
    <property type="project" value="TreeGrafter"/>
</dbReference>
<evidence type="ECO:0000313" key="15">
    <source>
        <dbReference type="EMBL" id="AFM24751.1"/>
    </source>
</evidence>
<sequence>MDVITLSRLQFAVACYFHFLFVPLTLGLSVLVAIMETQFVRTGDSEYKRMAKFWGKLFVINFALGVVTGITLEFQFGTNWSRYSKYVGDIFGSLLAIEATVAFFLESTFIGVWLFGWKRLSPKAHAACIWLVAAASNISAYWILVANSWMQHPVGYVIRNGRAELSDFWAVVTQPYAIWMFLHVIAGAYILAAFFMMGISAYHILRRREIDFFKRSFRIAVTFAVIFSVAEIFIGDFHGKEMVKAQPLKAAATEAVWETTKGAPLYLFSIPDEANERNSVELFGIPNLLSWVATGDKNGVYRGLKDWPKEERPPVALTFWSFRVMIGLGLFFVIVSIIGWIKRNNIENNPALLRLILFSIPAPYLALEAGWTVTEMGRQPWIVYGMMKTADAASSLIGAQVSLSLGAFILVYSFLGVACFYLIAKYARKGPDPAPSRTPEYIGAEDESYSQVPEPASATNN</sequence>
<evidence type="ECO:0000256" key="1">
    <source>
        <dbReference type="ARBA" id="ARBA00004429"/>
    </source>
</evidence>
<feature type="transmembrane region" description="Helical" evidence="13">
    <location>
        <begin position="127"/>
        <end position="144"/>
    </location>
</feature>
<dbReference type="EC" id="1.10.3.10" evidence="15"/>
<feature type="transmembrane region" description="Helical" evidence="13">
    <location>
        <begin position="393"/>
        <end position="423"/>
    </location>
</feature>
<dbReference type="KEGG" id="dti:Desti_2048"/>
<comment type="similarity">
    <text evidence="2 13">Belongs to the cytochrome ubiquinol oxidase subunit 1 family.</text>
</comment>
<evidence type="ECO:0000256" key="6">
    <source>
        <dbReference type="ARBA" id="ARBA00022617"/>
    </source>
</evidence>
<dbReference type="PATRIC" id="fig|706587.4.peg.2350"/>
<keyword evidence="12 13" id="KW-0472">Membrane</keyword>
<feature type="transmembrane region" description="Helical" evidence="13">
    <location>
        <begin position="176"/>
        <end position="205"/>
    </location>
</feature>
<evidence type="ECO:0000256" key="5">
    <source>
        <dbReference type="ARBA" id="ARBA00022519"/>
    </source>
</evidence>
<protein>
    <submittedName>
        <fullName evidence="15">Cytochrome bd-type quinol oxidase, subunit 1</fullName>
        <ecNumber evidence="15">1.10.3.10</ecNumber>
    </submittedName>
</protein>
<evidence type="ECO:0000256" key="8">
    <source>
        <dbReference type="ARBA" id="ARBA00022723"/>
    </source>
</evidence>
<dbReference type="PIRSF" id="PIRSF006446">
    <property type="entry name" value="Cyt_quinol_oxidase_1"/>
    <property type="match status" value="1"/>
</dbReference>
<feature type="transmembrane region" description="Helical" evidence="13">
    <location>
        <begin position="320"/>
        <end position="340"/>
    </location>
</feature>
<keyword evidence="10 13" id="KW-1133">Transmembrane helix</keyword>
<dbReference type="OrthoDB" id="9807042at2"/>
<organism evidence="15 16">
    <name type="scientific">Desulfomonile tiedjei (strain ATCC 49306 / DSM 6799 / DCB-1)</name>
    <dbReference type="NCBI Taxonomy" id="706587"/>
    <lineage>
        <taxon>Bacteria</taxon>
        <taxon>Pseudomonadati</taxon>
        <taxon>Thermodesulfobacteriota</taxon>
        <taxon>Desulfomonilia</taxon>
        <taxon>Desulfomonilales</taxon>
        <taxon>Desulfomonilaceae</taxon>
        <taxon>Desulfomonile</taxon>
    </lineage>
</organism>
<evidence type="ECO:0000256" key="7">
    <source>
        <dbReference type="ARBA" id="ARBA00022692"/>
    </source>
</evidence>
<dbReference type="Proteomes" id="UP000006055">
    <property type="component" value="Chromosome"/>
</dbReference>
<keyword evidence="15" id="KW-0560">Oxidoreductase</keyword>
<gene>
    <name evidence="15" type="ordered locus">Desti_2048</name>
</gene>
<evidence type="ECO:0000256" key="4">
    <source>
        <dbReference type="ARBA" id="ARBA00022475"/>
    </source>
</evidence>
<dbReference type="eggNOG" id="COG1271">
    <property type="taxonomic scope" value="Bacteria"/>
</dbReference>
<dbReference type="GO" id="GO:0016682">
    <property type="term" value="F:oxidoreductase activity, acting on diphenols and related substances as donors, oxygen as acceptor"/>
    <property type="evidence" value="ECO:0007669"/>
    <property type="project" value="TreeGrafter"/>
</dbReference>
<keyword evidence="7 13" id="KW-0812">Transmembrane</keyword>
<dbReference type="GO" id="GO:0046872">
    <property type="term" value="F:metal ion binding"/>
    <property type="evidence" value="ECO:0007669"/>
    <property type="project" value="UniProtKB-UniRule"/>
</dbReference>
<feature type="transmembrane region" description="Helical" evidence="13">
    <location>
        <begin position="90"/>
        <end position="115"/>
    </location>
</feature>
<dbReference type="HOGENOM" id="CLU_030555_3_1_7"/>
<dbReference type="GO" id="GO:0070069">
    <property type="term" value="C:cytochrome complex"/>
    <property type="evidence" value="ECO:0007669"/>
    <property type="project" value="UniProtKB-UniRule"/>
</dbReference>
<feature type="transmembrane region" description="Helical" evidence="13">
    <location>
        <begin position="57"/>
        <end position="78"/>
    </location>
</feature>
<dbReference type="STRING" id="706587.Desti_2048"/>
<reference evidence="16" key="1">
    <citation type="submission" date="2012-06" db="EMBL/GenBank/DDBJ databases">
        <title>Complete sequence of chromosome of Desulfomonile tiedjei DSM 6799.</title>
        <authorList>
            <person name="Lucas S."/>
            <person name="Copeland A."/>
            <person name="Lapidus A."/>
            <person name="Glavina del Rio T."/>
            <person name="Dalin E."/>
            <person name="Tice H."/>
            <person name="Bruce D."/>
            <person name="Goodwin L."/>
            <person name="Pitluck S."/>
            <person name="Peters L."/>
            <person name="Ovchinnikova G."/>
            <person name="Zeytun A."/>
            <person name="Lu M."/>
            <person name="Kyrpides N."/>
            <person name="Mavromatis K."/>
            <person name="Ivanova N."/>
            <person name="Brettin T."/>
            <person name="Detter J.C."/>
            <person name="Han C."/>
            <person name="Larimer F."/>
            <person name="Land M."/>
            <person name="Hauser L."/>
            <person name="Markowitz V."/>
            <person name="Cheng J.-F."/>
            <person name="Hugenholtz P."/>
            <person name="Woyke T."/>
            <person name="Wu D."/>
            <person name="Spring S."/>
            <person name="Schroeder M."/>
            <person name="Brambilla E."/>
            <person name="Klenk H.-P."/>
            <person name="Eisen J.A."/>
        </authorList>
    </citation>
    <scope>NUCLEOTIDE SEQUENCE [LARGE SCALE GENOMIC DNA]</scope>
    <source>
        <strain evidence="16">ATCC 49306 / DSM 6799 / DCB-1</strain>
    </source>
</reference>
<comment type="subcellular location">
    <subcellularLocation>
        <location evidence="1">Cell inner membrane</location>
        <topology evidence="1">Multi-pass membrane protein</topology>
    </subcellularLocation>
</comment>
<keyword evidence="5" id="KW-0997">Cell inner membrane</keyword>
<dbReference type="RefSeq" id="WP_014809895.1">
    <property type="nucleotide sequence ID" value="NC_018025.1"/>
</dbReference>
<evidence type="ECO:0000256" key="3">
    <source>
        <dbReference type="ARBA" id="ARBA00022448"/>
    </source>
</evidence>
<feature type="region of interest" description="Disordered" evidence="14">
    <location>
        <begin position="430"/>
        <end position="461"/>
    </location>
</feature>
<feature type="transmembrane region" description="Helical" evidence="13">
    <location>
        <begin position="217"/>
        <end position="234"/>
    </location>
</feature>
<evidence type="ECO:0000313" key="16">
    <source>
        <dbReference type="Proteomes" id="UP000006055"/>
    </source>
</evidence>
<keyword evidence="4 13" id="KW-1003">Cell membrane</keyword>
<dbReference type="GO" id="GO:0019646">
    <property type="term" value="P:aerobic electron transport chain"/>
    <property type="evidence" value="ECO:0007669"/>
    <property type="project" value="InterPro"/>
</dbReference>
<dbReference type="PANTHER" id="PTHR30365">
    <property type="entry name" value="CYTOCHROME D UBIQUINOL OXIDASE"/>
    <property type="match status" value="1"/>
</dbReference>
<evidence type="ECO:0000256" key="13">
    <source>
        <dbReference type="PIRNR" id="PIRNR006446"/>
    </source>
</evidence>
<dbReference type="GO" id="GO:0005886">
    <property type="term" value="C:plasma membrane"/>
    <property type="evidence" value="ECO:0007669"/>
    <property type="project" value="UniProtKB-SubCell"/>
</dbReference>
<keyword evidence="6 13" id="KW-0349">Heme</keyword>
<evidence type="ECO:0000256" key="12">
    <source>
        <dbReference type="ARBA" id="ARBA00023136"/>
    </source>
</evidence>